<name>A0A1E5UNJ1_9POAL</name>
<comment type="caution">
    <text evidence="1">The sequence shown here is derived from an EMBL/GenBank/DDBJ whole genome shotgun (WGS) entry which is preliminary data.</text>
</comment>
<protein>
    <submittedName>
        <fullName evidence="1">Uncharacterized protein</fullName>
    </submittedName>
</protein>
<evidence type="ECO:0000313" key="1">
    <source>
        <dbReference type="EMBL" id="OEL14388.1"/>
    </source>
</evidence>
<proteinExistence type="predicted"/>
<dbReference type="AlphaFoldDB" id="A0A1E5UNJ1"/>
<sequence length="145" mass="17130">MDMAMEMNRCFAVVDIFAQLLRSNFNARFWRMTLTVLRAFKKKSLFMNDASHREQNLEVTKPSFDATKITEEFEYHDEYEIIGSVDGEAPMIPLQDVLFRGARRQGKFDVLGWKSHIPPYYSYAYNCEILRPQCMAITHWEEDNN</sequence>
<reference evidence="1 2" key="1">
    <citation type="submission" date="2016-09" db="EMBL/GenBank/DDBJ databases">
        <title>The draft genome of Dichanthelium oligosanthes: A C3 panicoid grass species.</title>
        <authorList>
            <person name="Studer A.J."/>
            <person name="Schnable J.C."/>
            <person name="Brutnell T.P."/>
        </authorList>
    </citation>
    <scope>NUCLEOTIDE SEQUENCE [LARGE SCALE GENOMIC DNA]</scope>
    <source>
        <strain evidence="2">cv. Kellogg 1175</strain>
        <tissue evidence="1">Leaf</tissue>
    </source>
</reference>
<gene>
    <name evidence="1" type="ORF">BAE44_0024593</name>
</gene>
<organism evidence="1 2">
    <name type="scientific">Dichanthelium oligosanthes</name>
    <dbReference type="NCBI Taxonomy" id="888268"/>
    <lineage>
        <taxon>Eukaryota</taxon>
        <taxon>Viridiplantae</taxon>
        <taxon>Streptophyta</taxon>
        <taxon>Embryophyta</taxon>
        <taxon>Tracheophyta</taxon>
        <taxon>Spermatophyta</taxon>
        <taxon>Magnoliopsida</taxon>
        <taxon>Liliopsida</taxon>
        <taxon>Poales</taxon>
        <taxon>Poaceae</taxon>
        <taxon>PACMAD clade</taxon>
        <taxon>Panicoideae</taxon>
        <taxon>Panicodae</taxon>
        <taxon>Paniceae</taxon>
        <taxon>Dichantheliinae</taxon>
        <taxon>Dichanthelium</taxon>
    </lineage>
</organism>
<accession>A0A1E5UNJ1</accession>
<keyword evidence="2" id="KW-1185">Reference proteome</keyword>
<evidence type="ECO:0000313" key="2">
    <source>
        <dbReference type="Proteomes" id="UP000095767"/>
    </source>
</evidence>
<dbReference type="EMBL" id="LWDX02070231">
    <property type="protein sequence ID" value="OEL14388.1"/>
    <property type="molecule type" value="Genomic_DNA"/>
</dbReference>
<dbReference type="Proteomes" id="UP000095767">
    <property type="component" value="Unassembled WGS sequence"/>
</dbReference>